<dbReference type="KEGG" id="gur:Gura_0635"/>
<keyword evidence="9" id="KW-1185">Reference proteome</keyword>
<feature type="domain" description="Calcineurin-like phosphoesterase" evidence="7">
    <location>
        <begin position="1"/>
        <end position="200"/>
    </location>
</feature>
<dbReference type="AlphaFoldDB" id="A5GC45"/>
<dbReference type="Gene3D" id="3.60.21.10">
    <property type="match status" value="1"/>
</dbReference>
<dbReference type="STRING" id="351605.Gura_0635"/>
<keyword evidence="4" id="KW-0378">Hydrolase</keyword>
<evidence type="ECO:0000256" key="5">
    <source>
        <dbReference type="ARBA" id="ARBA00023136"/>
    </source>
</evidence>
<evidence type="ECO:0000256" key="3">
    <source>
        <dbReference type="ARBA" id="ARBA00022723"/>
    </source>
</evidence>
<dbReference type="PANTHER" id="PTHR34990:SF1">
    <property type="entry name" value="UDP-2,3-DIACYLGLUCOSAMINE HYDROLASE"/>
    <property type="match status" value="1"/>
</dbReference>
<dbReference type="OrthoDB" id="270739at2"/>
<sequence length="241" mass="27783">MRKIFIADAHLRNERDENYQTLLRFLSSLEGNIDTLFILGDLFEFWIGYRSIPFNNYQPVLAQLRKLASSGVRIVYFEGNHDFHMGPFFSETLQAEVHPGPAIISLDGRRVFLCHGDQVNSRDYGYRLLRALLHNPVSSALIPMVPVAMTSFIAERMSRQSNKNHGQRQIRWDYAAILRDFAAARFREGCDVVVAGHFHLPFLEKNNSGRERVLLSLGDWISQFSYGEWIDGELSLKSYRP</sequence>
<dbReference type="NCBIfam" id="NF003743">
    <property type="entry name" value="PRK05340.1"/>
    <property type="match status" value="1"/>
</dbReference>
<protein>
    <submittedName>
        <fullName evidence="8">Metallophosphoesterase</fullName>
    </submittedName>
</protein>
<dbReference type="InterPro" id="IPR043461">
    <property type="entry name" value="LpxH-like"/>
</dbReference>
<gene>
    <name evidence="8" type="ordered locus">Gura_0635</name>
</gene>
<evidence type="ECO:0000256" key="1">
    <source>
        <dbReference type="ARBA" id="ARBA00022475"/>
    </source>
</evidence>
<evidence type="ECO:0000256" key="6">
    <source>
        <dbReference type="ARBA" id="ARBA00023211"/>
    </source>
</evidence>
<dbReference type="Proteomes" id="UP000006695">
    <property type="component" value="Chromosome"/>
</dbReference>
<evidence type="ECO:0000313" key="8">
    <source>
        <dbReference type="EMBL" id="ABQ24847.1"/>
    </source>
</evidence>
<dbReference type="GO" id="GO:0016020">
    <property type="term" value="C:membrane"/>
    <property type="evidence" value="ECO:0007669"/>
    <property type="project" value="GOC"/>
</dbReference>
<dbReference type="CDD" id="cd07398">
    <property type="entry name" value="MPP_YbbF-LpxH"/>
    <property type="match status" value="1"/>
</dbReference>
<dbReference type="HOGENOM" id="CLU_074586_1_0_7"/>
<dbReference type="PANTHER" id="PTHR34990">
    <property type="entry name" value="UDP-2,3-DIACYLGLUCOSAMINE HYDROLASE-RELATED"/>
    <property type="match status" value="1"/>
</dbReference>
<dbReference type="InterPro" id="IPR004843">
    <property type="entry name" value="Calcineurin-like_PHP"/>
</dbReference>
<evidence type="ECO:0000259" key="7">
    <source>
        <dbReference type="Pfam" id="PF00149"/>
    </source>
</evidence>
<name>A5GC45_GEOUR</name>
<keyword evidence="6" id="KW-0464">Manganese</keyword>
<reference evidence="8 9" key="1">
    <citation type="submission" date="2007-05" db="EMBL/GenBank/DDBJ databases">
        <title>Complete sequence of Geobacter uraniireducens Rf4.</title>
        <authorList>
            <consortium name="US DOE Joint Genome Institute"/>
            <person name="Copeland A."/>
            <person name="Lucas S."/>
            <person name="Lapidus A."/>
            <person name="Barry K."/>
            <person name="Detter J.C."/>
            <person name="Glavina del Rio T."/>
            <person name="Hammon N."/>
            <person name="Israni S."/>
            <person name="Dalin E."/>
            <person name="Tice H."/>
            <person name="Pitluck S."/>
            <person name="Chertkov O."/>
            <person name="Brettin T."/>
            <person name="Bruce D."/>
            <person name="Han C."/>
            <person name="Schmutz J."/>
            <person name="Larimer F."/>
            <person name="Land M."/>
            <person name="Hauser L."/>
            <person name="Kyrpides N."/>
            <person name="Mikhailova N."/>
            <person name="Shelobolina E."/>
            <person name="Aklujkar M."/>
            <person name="Lovley D."/>
            <person name="Richardson P."/>
        </authorList>
    </citation>
    <scope>NUCLEOTIDE SEQUENCE [LARGE SCALE GENOMIC DNA]</scope>
    <source>
        <strain evidence="8 9">Rf4</strain>
    </source>
</reference>
<accession>A5GC45</accession>
<dbReference type="GO" id="GO:0009245">
    <property type="term" value="P:lipid A biosynthetic process"/>
    <property type="evidence" value="ECO:0007669"/>
    <property type="project" value="TreeGrafter"/>
</dbReference>
<evidence type="ECO:0000256" key="4">
    <source>
        <dbReference type="ARBA" id="ARBA00022801"/>
    </source>
</evidence>
<dbReference type="InterPro" id="IPR029052">
    <property type="entry name" value="Metallo-depent_PP-like"/>
</dbReference>
<organism evidence="8 9">
    <name type="scientific">Geotalea uraniireducens (strain Rf4)</name>
    <name type="common">Geobacter uraniireducens</name>
    <dbReference type="NCBI Taxonomy" id="351605"/>
    <lineage>
        <taxon>Bacteria</taxon>
        <taxon>Pseudomonadati</taxon>
        <taxon>Thermodesulfobacteriota</taxon>
        <taxon>Desulfuromonadia</taxon>
        <taxon>Geobacterales</taxon>
        <taxon>Geobacteraceae</taxon>
        <taxon>Geotalea</taxon>
    </lineage>
</organism>
<dbReference type="GO" id="GO:0046872">
    <property type="term" value="F:metal ion binding"/>
    <property type="evidence" value="ECO:0007669"/>
    <property type="project" value="UniProtKB-KW"/>
</dbReference>
<dbReference type="EMBL" id="CP000698">
    <property type="protein sequence ID" value="ABQ24847.1"/>
    <property type="molecule type" value="Genomic_DNA"/>
</dbReference>
<dbReference type="SUPFAM" id="SSF56300">
    <property type="entry name" value="Metallo-dependent phosphatases"/>
    <property type="match status" value="1"/>
</dbReference>
<keyword evidence="3" id="KW-0479">Metal-binding</keyword>
<proteinExistence type="predicted"/>
<dbReference type="Pfam" id="PF00149">
    <property type="entry name" value="Metallophos"/>
    <property type="match status" value="1"/>
</dbReference>
<keyword evidence="5" id="KW-0472">Membrane</keyword>
<dbReference type="GO" id="GO:0008758">
    <property type="term" value="F:UDP-2,3-diacylglucosamine hydrolase activity"/>
    <property type="evidence" value="ECO:0007669"/>
    <property type="project" value="TreeGrafter"/>
</dbReference>
<keyword evidence="1" id="KW-1003">Cell membrane</keyword>
<dbReference type="RefSeq" id="WP_011937572.1">
    <property type="nucleotide sequence ID" value="NC_009483.1"/>
</dbReference>
<keyword evidence="2" id="KW-0997">Cell inner membrane</keyword>
<evidence type="ECO:0000313" key="9">
    <source>
        <dbReference type="Proteomes" id="UP000006695"/>
    </source>
</evidence>
<evidence type="ECO:0000256" key="2">
    <source>
        <dbReference type="ARBA" id="ARBA00022519"/>
    </source>
</evidence>